<gene>
    <name evidence="2" type="ordered locus">Meso_0453</name>
</gene>
<organism evidence="2">
    <name type="scientific">Chelativorans sp. (strain BNC1)</name>
    <dbReference type="NCBI Taxonomy" id="266779"/>
    <lineage>
        <taxon>Bacteria</taxon>
        <taxon>Pseudomonadati</taxon>
        <taxon>Pseudomonadota</taxon>
        <taxon>Alphaproteobacteria</taxon>
        <taxon>Hyphomicrobiales</taxon>
        <taxon>Phyllobacteriaceae</taxon>
        <taxon>Chelativorans</taxon>
    </lineage>
</organism>
<evidence type="ECO:0000313" key="2">
    <source>
        <dbReference type="EMBL" id="ABG61857.1"/>
    </source>
</evidence>
<protein>
    <submittedName>
        <fullName evidence="2">Uncharacterized protein</fullName>
    </submittedName>
</protein>
<dbReference type="AlphaFoldDB" id="Q11L68"/>
<name>Q11L68_CHESB</name>
<dbReference type="eggNOG" id="ENOG50338KH">
    <property type="taxonomic scope" value="Bacteria"/>
</dbReference>
<feature type="compositionally biased region" description="Polar residues" evidence="1">
    <location>
        <begin position="89"/>
        <end position="105"/>
    </location>
</feature>
<feature type="compositionally biased region" description="Polar residues" evidence="1">
    <location>
        <begin position="1"/>
        <end position="10"/>
    </location>
</feature>
<evidence type="ECO:0000256" key="1">
    <source>
        <dbReference type="SAM" id="MobiDB-lite"/>
    </source>
</evidence>
<dbReference type="OrthoDB" id="8627807at2"/>
<sequence length="839" mass="93556">MRPQNSSTFDPTVDRSRKSNDAHNAWLEKHPREPRRSKSNLPQSTAAPRTALTFAALLAFAHVAEARSAISTSRAYGRSPQQGKEPPSGKTSRQTPGARSDQATDISDLRTFADRQRSPSTAPAVPIGGKCQPLAKRPGPPTGIPLIRIKRSGEAVQTQSIPDLRGDLPLSEHSLIAARVKAARKLLGKEAESREDEQLLDIANRIHEEAGAKPHDQAASAASLALYREEAEIWAAQSGSNEVETSAATRLGAFKEAWTLALEPPPPPLFKSRTELQREADDRVQQQLQRMSYLERLLSGIGIFGEGVNTSWAVKKAYNHQFSDYISRHLSRLCTAKAISNALEGGLKRLHMEYRPSKLWLINDVYLRRIEMYSSIPNAWVENQTEEQKMPALVFPMPGERRFGFIGPAGDFQFLDKDIFDDDGRLKQQPILRALGIAFDNTKKGMSVGCLISREQCHSSHFDFEMAHTTENPLSIKELMEDKVNRNALSLIERIREEKYDPSIIELGLRSLIPFFQVMERAQGDPDYKVQFKDISWDLFSLGLTIIPLTGLAARSLHAGFSAARAASSVAKGLTATARASAVLRAFLNGSKTSSFLRHAGRELTDFVVPVFTVKDIVRATKATPDVKTYFLRVTGEAQEIIPNLGARPSVPRPRQQVAQPAEEAATFRERDILSRIYHQLHRAGSIKKAHTPEMIEKHFDTRAELPIPDRLYRSQADVSISVKDRYVSRDDYLAAIIRHVAIYAGSGGKAVSLSMSRIVAERFKKRGYSLLSIDTRHDRQNFRTIENILKYDGPRLVKNGKIASGTLTQAIKNAFNEGEQEVFYTLGSIPDEWVEELL</sequence>
<reference evidence="2" key="1">
    <citation type="submission" date="2006-06" db="EMBL/GenBank/DDBJ databases">
        <title>Complete sequence of chromosome of Chelativorans sp. BNC1.</title>
        <authorList>
            <consortium name="US DOE Joint Genome Institute"/>
            <person name="Copeland A."/>
            <person name="Lucas S."/>
            <person name="Lapidus A."/>
            <person name="Barry K."/>
            <person name="Detter J.C."/>
            <person name="Glavina del Rio T."/>
            <person name="Hammon N."/>
            <person name="Israni S."/>
            <person name="Dalin E."/>
            <person name="Tice H."/>
            <person name="Pitluck S."/>
            <person name="Chertkov O."/>
            <person name="Brettin T."/>
            <person name="Bruce D."/>
            <person name="Han C."/>
            <person name="Tapia R."/>
            <person name="Gilna P."/>
            <person name="Schmutz J."/>
            <person name="Larimer F."/>
            <person name="Land M."/>
            <person name="Hauser L."/>
            <person name="Kyrpides N."/>
            <person name="Mikhailova N."/>
            <person name="Richardson P."/>
        </authorList>
    </citation>
    <scope>NUCLEOTIDE SEQUENCE</scope>
    <source>
        <strain evidence="2">BNC1</strain>
    </source>
</reference>
<dbReference type="HOGENOM" id="CLU_338813_0_0_5"/>
<dbReference type="EMBL" id="CP000390">
    <property type="protein sequence ID" value="ABG61857.1"/>
    <property type="molecule type" value="Genomic_DNA"/>
</dbReference>
<feature type="compositionally biased region" description="Polar residues" evidence="1">
    <location>
        <begin position="71"/>
        <end position="82"/>
    </location>
</feature>
<proteinExistence type="predicted"/>
<feature type="compositionally biased region" description="Basic and acidic residues" evidence="1">
    <location>
        <begin position="107"/>
        <end position="117"/>
    </location>
</feature>
<dbReference type="STRING" id="266779.Meso_0453"/>
<feature type="compositionally biased region" description="Basic and acidic residues" evidence="1">
    <location>
        <begin position="12"/>
        <end position="36"/>
    </location>
</feature>
<dbReference type="KEGG" id="mes:Meso_0453"/>
<feature type="region of interest" description="Disordered" evidence="1">
    <location>
        <begin position="1"/>
        <end position="46"/>
    </location>
</feature>
<feature type="region of interest" description="Disordered" evidence="1">
    <location>
        <begin position="71"/>
        <end position="143"/>
    </location>
</feature>
<accession>Q11L68</accession>